<dbReference type="InterPro" id="IPR050261">
    <property type="entry name" value="FrsA_esterase"/>
</dbReference>
<proteinExistence type="predicted"/>
<dbReference type="PANTHER" id="PTHR22946:SF9">
    <property type="entry name" value="POLYKETIDE TRANSFERASE AF380"/>
    <property type="match status" value="1"/>
</dbReference>
<comment type="caution">
    <text evidence="3">The sequence shown here is derived from an EMBL/GenBank/DDBJ whole genome shotgun (WGS) entry which is preliminary data.</text>
</comment>
<evidence type="ECO:0000313" key="4">
    <source>
        <dbReference type="Proteomes" id="UP000179233"/>
    </source>
</evidence>
<reference evidence="3 4" key="1">
    <citation type="journal article" date="2016" name="Nat. Commun.">
        <title>Thousands of microbial genomes shed light on interconnected biogeochemical processes in an aquifer system.</title>
        <authorList>
            <person name="Anantharaman K."/>
            <person name="Brown C.T."/>
            <person name="Hug L.A."/>
            <person name="Sharon I."/>
            <person name="Castelle C.J."/>
            <person name="Probst A.J."/>
            <person name="Thomas B.C."/>
            <person name="Singh A."/>
            <person name="Wilkins M.J."/>
            <person name="Karaoz U."/>
            <person name="Brodie E.L."/>
            <person name="Williams K.H."/>
            <person name="Hubbard S.S."/>
            <person name="Banfield J.F."/>
        </authorList>
    </citation>
    <scope>NUCLEOTIDE SEQUENCE [LARGE SCALE GENOMIC DNA]</scope>
</reference>
<keyword evidence="1" id="KW-0378">Hydrolase</keyword>
<dbReference type="Proteomes" id="UP000179233">
    <property type="component" value="Unassembled WGS sequence"/>
</dbReference>
<dbReference type="GO" id="GO:0052689">
    <property type="term" value="F:carboxylic ester hydrolase activity"/>
    <property type="evidence" value="ECO:0007669"/>
    <property type="project" value="UniProtKB-ARBA"/>
</dbReference>
<dbReference type="InterPro" id="IPR022742">
    <property type="entry name" value="Hydrolase_4"/>
</dbReference>
<protein>
    <recommendedName>
        <fullName evidence="2">Serine aminopeptidase S33 domain-containing protein</fullName>
    </recommendedName>
</protein>
<name>A0A1G1VU64_9BACT</name>
<gene>
    <name evidence="3" type="ORF">A2786_04420</name>
</gene>
<evidence type="ECO:0000313" key="3">
    <source>
        <dbReference type="EMBL" id="OGY18939.1"/>
    </source>
</evidence>
<sequence>MKGNPQSAEGNLPADPAPAPAVPQFPFSELTLPYLRGRQYDSALSDLRFVSESQSYTSYLTSYQSDGFRINGQLIIPKGQSPVGGRPAVVFVHGYIPPGQYRTLVNYASYVDFLARQGLVVFKIDLRGHDQSEGEPGGSYYSGDYVIDTLNAFAALKKAEFVDPDRIGLWGHSMAGNVVFRSFVAMPEIKRVVIWAGAVYTYEDFSQFRISDRSYQPPAQDSERRRKRDELFNLYGQFSPESEFWRQVPATNYLDGVTGAIEVHHARDDAVVEIGYSRNLMDVLNGTDISHQLFEYPSGGHNLTGSTFTQAMQRTADFFKQ</sequence>
<organism evidence="3 4">
    <name type="scientific">Candidatus Chisholmbacteria bacterium RIFCSPHIGHO2_01_FULL_52_32</name>
    <dbReference type="NCBI Taxonomy" id="1797591"/>
    <lineage>
        <taxon>Bacteria</taxon>
        <taxon>Candidatus Chisholmiibacteriota</taxon>
    </lineage>
</organism>
<dbReference type="EMBL" id="MHCJ01000003">
    <property type="protein sequence ID" value="OGY18939.1"/>
    <property type="molecule type" value="Genomic_DNA"/>
</dbReference>
<dbReference type="InterPro" id="IPR029058">
    <property type="entry name" value="AB_hydrolase_fold"/>
</dbReference>
<dbReference type="AlphaFoldDB" id="A0A1G1VU64"/>
<dbReference type="Gene3D" id="3.40.50.1820">
    <property type="entry name" value="alpha/beta hydrolase"/>
    <property type="match status" value="1"/>
</dbReference>
<accession>A0A1G1VU64</accession>
<feature type="domain" description="Serine aminopeptidase S33" evidence="2">
    <location>
        <begin position="87"/>
        <end position="201"/>
    </location>
</feature>
<dbReference type="SUPFAM" id="SSF53474">
    <property type="entry name" value="alpha/beta-Hydrolases"/>
    <property type="match status" value="1"/>
</dbReference>
<dbReference type="Pfam" id="PF12146">
    <property type="entry name" value="Hydrolase_4"/>
    <property type="match status" value="1"/>
</dbReference>
<dbReference type="PANTHER" id="PTHR22946">
    <property type="entry name" value="DIENELACTONE HYDROLASE DOMAIN-CONTAINING PROTEIN-RELATED"/>
    <property type="match status" value="1"/>
</dbReference>
<evidence type="ECO:0000259" key="2">
    <source>
        <dbReference type="Pfam" id="PF12146"/>
    </source>
</evidence>
<evidence type="ECO:0000256" key="1">
    <source>
        <dbReference type="ARBA" id="ARBA00022801"/>
    </source>
</evidence>